<dbReference type="InterPro" id="IPR027413">
    <property type="entry name" value="GROEL-like_equatorial_sf"/>
</dbReference>
<evidence type="ECO:0000256" key="2">
    <source>
        <dbReference type="ARBA" id="ARBA00008020"/>
    </source>
</evidence>
<dbReference type="PANTHER" id="PTHR11353">
    <property type="entry name" value="CHAPERONIN"/>
    <property type="match status" value="1"/>
</dbReference>
<dbReference type="InterPro" id="IPR027409">
    <property type="entry name" value="GroEL-like_apical_dom_sf"/>
</dbReference>
<accession>A0A9W7A545</accession>
<dbReference type="InterPro" id="IPR002194">
    <property type="entry name" value="Chaperonin_TCP-1_CS"/>
</dbReference>
<dbReference type="NCBIfam" id="NF041082">
    <property type="entry name" value="thermosome_alpha"/>
    <property type="match status" value="1"/>
</dbReference>
<dbReference type="InterPro" id="IPR027410">
    <property type="entry name" value="TCP-1-like_intermed_sf"/>
</dbReference>
<evidence type="ECO:0000256" key="9">
    <source>
        <dbReference type="RuleBase" id="RU004187"/>
    </source>
</evidence>
<evidence type="ECO:0000256" key="6">
    <source>
        <dbReference type="ARBA" id="ARBA00023186"/>
    </source>
</evidence>
<keyword evidence="5 9" id="KW-0067">ATP-binding</keyword>
<dbReference type="PROSITE" id="PS00750">
    <property type="entry name" value="TCP1_1"/>
    <property type="match status" value="1"/>
</dbReference>
<dbReference type="Proteomes" id="UP001165082">
    <property type="component" value="Unassembled WGS sequence"/>
</dbReference>
<dbReference type="InterPro" id="IPR054827">
    <property type="entry name" value="thermosome_alpha"/>
</dbReference>
<dbReference type="GO" id="GO:0005832">
    <property type="term" value="C:chaperonin-containing T-complex"/>
    <property type="evidence" value="ECO:0007669"/>
    <property type="project" value="UniProtKB-ARBA"/>
</dbReference>
<evidence type="ECO:0000256" key="1">
    <source>
        <dbReference type="ARBA" id="ARBA00004496"/>
    </source>
</evidence>
<dbReference type="Gene3D" id="1.10.560.10">
    <property type="entry name" value="GroEL-like equatorial domain"/>
    <property type="match status" value="1"/>
</dbReference>
<sequence>MSMVYDEYGRPFIILKEQQAKNRVKGLEAQKSNILAAKSVSSVLRTSLGPKGMDKMLVDPDGDVTITNDGATILERMEVQHQVAKLLVELSQSQDNEIGDGTTGVVVLAGALLAQAEKLLDRGIHPVRVAEGYEAACKVALDTLGKIGDTVEFTKDNTEPLVTTAETTLNSKIINVNRRKMAEIAVNAVLSVADLDRKDVNFDMIKMEGKPGGRLEDTELVQGIVLDKEMSHPQMSKTIKDVKCALLTCPFEPPKPKTKHKLDITSKEAYDKLYEHEQAYFTKMIQQVKDSGANLVICQWGFDDEANHLLLQNKLPAIRWVGGVELELIAIATGARIIPRFSELSADKLGSCGQVREIAFGTTKEKMVVIEDCKNSSAVTCVVRGGNKMIVDEAKRSLHDAMCVVRNLVKDNRVVYGGGSAEIACSMAVSKHADSVMGTDQYAIRAFADALDDIPLALAENCGLSPIEELANVKSKQLAENNPFLGVDCNQSGTNNMKEQGVFETLIGKQQQLLLATQVVKMVLKIDDVISMGQYQ</sequence>
<keyword evidence="3" id="KW-0963">Cytoplasm</keyword>
<dbReference type="GO" id="GO:0140662">
    <property type="term" value="F:ATP-dependent protein folding chaperone"/>
    <property type="evidence" value="ECO:0007669"/>
    <property type="project" value="InterPro"/>
</dbReference>
<dbReference type="Gene3D" id="3.30.260.10">
    <property type="entry name" value="TCP-1-like chaperonin intermediate domain"/>
    <property type="match status" value="1"/>
</dbReference>
<dbReference type="PROSITE" id="PS00995">
    <property type="entry name" value="TCP1_3"/>
    <property type="match status" value="1"/>
</dbReference>
<keyword evidence="11" id="KW-1185">Reference proteome</keyword>
<comment type="caution">
    <text evidence="10">The sequence shown here is derived from an EMBL/GenBank/DDBJ whole genome shotgun (WGS) entry which is preliminary data.</text>
</comment>
<name>A0A9W7A545_9STRA</name>
<keyword evidence="6 9" id="KW-0143">Chaperone</keyword>
<keyword evidence="4 9" id="KW-0547">Nucleotide-binding</keyword>
<dbReference type="SUPFAM" id="SSF54849">
    <property type="entry name" value="GroEL-intermediate domain like"/>
    <property type="match status" value="1"/>
</dbReference>
<evidence type="ECO:0000256" key="3">
    <source>
        <dbReference type="ARBA" id="ARBA00022490"/>
    </source>
</evidence>
<dbReference type="AlphaFoldDB" id="A0A9W7A545"/>
<proteinExistence type="inferred from homology"/>
<dbReference type="InterPro" id="IPR053374">
    <property type="entry name" value="TCP-1_chaperonin"/>
</dbReference>
<dbReference type="FunFam" id="3.50.7.10:FF:000003">
    <property type="entry name" value="T-complex protein 1 subunit epsilon"/>
    <property type="match status" value="1"/>
</dbReference>
<dbReference type="EMBL" id="BRXZ01002412">
    <property type="protein sequence ID" value="GMH61525.1"/>
    <property type="molecule type" value="Genomic_DNA"/>
</dbReference>
<reference evidence="10" key="1">
    <citation type="submission" date="2022-07" db="EMBL/GenBank/DDBJ databases">
        <title>Genome analysis of Parmales, a sister group of diatoms, reveals the evolutionary specialization of diatoms from phago-mixotrophs to photoautotrophs.</title>
        <authorList>
            <person name="Ban H."/>
            <person name="Sato S."/>
            <person name="Yoshikawa S."/>
            <person name="Kazumasa Y."/>
            <person name="Nakamura Y."/>
            <person name="Ichinomiya M."/>
            <person name="Saitoh K."/>
            <person name="Sato N."/>
            <person name="Blanc-Mathieu R."/>
            <person name="Endo H."/>
            <person name="Kuwata A."/>
            <person name="Ogata H."/>
        </authorList>
    </citation>
    <scope>NUCLEOTIDE SEQUENCE</scope>
</reference>
<dbReference type="NCBIfam" id="NF041083">
    <property type="entry name" value="thermosome_beta"/>
    <property type="match status" value="1"/>
</dbReference>
<dbReference type="OrthoDB" id="10248520at2759"/>
<dbReference type="FunFam" id="1.10.560.10:FF:000053">
    <property type="entry name" value="T-complex protein 1 subunit delta"/>
    <property type="match status" value="1"/>
</dbReference>
<dbReference type="CDD" id="cd03339">
    <property type="entry name" value="TCP1_epsilon"/>
    <property type="match status" value="1"/>
</dbReference>
<dbReference type="InterPro" id="IPR017998">
    <property type="entry name" value="Chaperone_TCP-1"/>
</dbReference>
<dbReference type="PRINTS" id="PR00304">
    <property type="entry name" value="TCOMPLEXTCP1"/>
</dbReference>
<dbReference type="InterPro" id="IPR012718">
    <property type="entry name" value="Chap_CCT_epsi"/>
</dbReference>
<dbReference type="SUPFAM" id="SSF52029">
    <property type="entry name" value="GroEL apical domain-like"/>
    <property type="match status" value="1"/>
</dbReference>
<evidence type="ECO:0000256" key="4">
    <source>
        <dbReference type="ARBA" id="ARBA00022741"/>
    </source>
</evidence>
<dbReference type="GO" id="GO:0051082">
    <property type="term" value="F:unfolded protein binding"/>
    <property type="evidence" value="ECO:0007669"/>
    <property type="project" value="InterPro"/>
</dbReference>
<evidence type="ECO:0000313" key="10">
    <source>
        <dbReference type="EMBL" id="GMH61525.1"/>
    </source>
</evidence>
<evidence type="ECO:0000313" key="11">
    <source>
        <dbReference type="Proteomes" id="UP001165082"/>
    </source>
</evidence>
<dbReference type="SUPFAM" id="SSF48592">
    <property type="entry name" value="GroEL equatorial domain-like"/>
    <property type="match status" value="1"/>
</dbReference>
<evidence type="ECO:0000256" key="5">
    <source>
        <dbReference type="ARBA" id="ARBA00022840"/>
    </source>
</evidence>
<dbReference type="GO" id="GO:0005524">
    <property type="term" value="F:ATP binding"/>
    <property type="evidence" value="ECO:0007669"/>
    <property type="project" value="UniProtKB-KW"/>
</dbReference>
<evidence type="ECO:0000256" key="7">
    <source>
        <dbReference type="ARBA" id="ARBA00024086"/>
    </source>
</evidence>
<protein>
    <recommendedName>
        <fullName evidence="7">T-complex protein 1 subunit epsilon</fullName>
    </recommendedName>
    <alternativeName>
        <fullName evidence="8">CCT-epsilon</fullName>
    </alternativeName>
</protein>
<dbReference type="Pfam" id="PF00118">
    <property type="entry name" value="Cpn60_TCP1"/>
    <property type="match status" value="1"/>
</dbReference>
<dbReference type="Gene3D" id="3.50.7.10">
    <property type="entry name" value="GroEL"/>
    <property type="match status" value="1"/>
</dbReference>
<gene>
    <name evidence="10" type="ORF">TrRE_jg6930</name>
</gene>
<dbReference type="PROSITE" id="PS00751">
    <property type="entry name" value="TCP1_2"/>
    <property type="match status" value="1"/>
</dbReference>
<dbReference type="FunFam" id="1.10.560.10:FF:000049">
    <property type="entry name" value="T-complex protein 1 subunitTheta, putative"/>
    <property type="match status" value="1"/>
</dbReference>
<comment type="similarity">
    <text evidence="2 9">Belongs to the TCP-1 chaperonin family.</text>
</comment>
<dbReference type="GO" id="GO:0016887">
    <property type="term" value="F:ATP hydrolysis activity"/>
    <property type="evidence" value="ECO:0007669"/>
    <property type="project" value="InterPro"/>
</dbReference>
<comment type="subcellular location">
    <subcellularLocation>
        <location evidence="1">Cytoplasm</location>
    </subcellularLocation>
</comment>
<dbReference type="InterPro" id="IPR002423">
    <property type="entry name" value="Cpn60/GroEL/TCP-1"/>
</dbReference>
<evidence type="ECO:0000256" key="8">
    <source>
        <dbReference type="ARBA" id="ARBA00033325"/>
    </source>
</evidence>
<dbReference type="NCBIfam" id="TIGR02343">
    <property type="entry name" value="chap_CCT_epsi"/>
    <property type="match status" value="1"/>
</dbReference>
<organism evidence="10 11">
    <name type="scientific">Triparma retinervis</name>
    <dbReference type="NCBI Taxonomy" id="2557542"/>
    <lineage>
        <taxon>Eukaryota</taxon>
        <taxon>Sar</taxon>
        <taxon>Stramenopiles</taxon>
        <taxon>Ochrophyta</taxon>
        <taxon>Bolidophyceae</taxon>
        <taxon>Parmales</taxon>
        <taxon>Triparmaceae</taxon>
        <taxon>Triparma</taxon>
    </lineage>
</organism>